<reference evidence="2 3" key="1">
    <citation type="submission" date="2023-10" db="EMBL/GenBank/DDBJ databases">
        <title>Bacteria for the degradation of biodegradable plastic PBAT(Polybutylene adipate terephthalate).</title>
        <authorList>
            <person name="Weon H.-Y."/>
            <person name="Yeon J."/>
        </authorList>
    </citation>
    <scope>NUCLEOTIDE SEQUENCE [LARGE SCALE GENOMIC DNA]</scope>
    <source>
        <strain evidence="2 3">SBD 7-3</strain>
    </source>
</reference>
<dbReference type="Proteomes" id="UP001303946">
    <property type="component" value="Chromosome"/>
</dbReference>
<accession>A0ABZ0CRE5</accession>
<evidence type="ECO:0000313" key="2">
    <source>
        <dbReference type="EMBL" id="WOB07561.1"/>
    </source>
</evidence>
<name>A0ABZ0CRE5_9BURK</name>
<feature type="region of interest" description="Disordered" evidence="1">
    <location>
        <begin position="67"/>
        <end position="96"/>
    </location>
</feature>
<feature type="compositionally biased region" description="Pro residues" evidence="1">
    <location>
        <begin position="72"/>
        <end position="81"/>
    </location>
</feature>
<keyword evidence="3" id="KW-1185">Reference proteome</keyword>
<dbReference type="RefSeq" id="WP_316700219.1">
    <property type="nucleotide sequence ID" value="NZ_CP136336.1"/>
</dbReference>
<protein>
    <submittedName>
        <fullName evidence="2">Uncharacterized protein</fullName>
    </submittedName>
</protein>
<feature type="region of interest" description="Disordered" evidence="1">
    <location>
        <begin position="116"/>
        <end position="158"/>
    </location>
</feature>
<feature type="region of interest" description="Disordered" evidence="1">
    <location>
        <begin position="170"/>
        <end position="189"/>
    </location>
</feature>
<feature type="compositionally biased region" description="Basic and acidic residues" evidence="1">
    <location>
        <begin position="179"/>
        <end position="189"/>
    </location>
</feature>
<organism evidence="2 3">
    <name type="scientific">Piscinibacter gummiphilus</name>
    <dbReference type="NCBI Taxonomy" id="946333"/>
    <lineage>
        <taxon>Bacteria</taxon>
        <taxon>Pseudomonadati</taxon>
        <taxon>Pseudomonadota</taxon>
        <taxon>Betaproteobacteria</taxon>
        <taxon>Burkholderiales</taxon>
        <taxon>Sphaerotilaceae</taxon>
        <taxon>Piscinibacter</taxon>
    </lineage>
</organism>
<dbReference type="EMBL" id="CP136336">
    <property type="protein sequence ID" value="WOB07561.1"/>
    <property type="molecule type" value="Genomic_DNA"/>
</dbReference>
<gene>
    <name evidence="2" type="ORF">RXV79_21945</name>
</gene>
<proteinExistence type="predicted"/>
<sequence length="189" mass="20840">MRLEIDIDSEVYPELHAALSALKSTRARAERLRQLAATGLVGEKVRLHGSAAMAAPAVDAPAEIVTRADVKPLPPQEPALRPPDRRRKRPSREDVEQVMRELPVLMDVVADVRPLPMPHDDEPQHTDPHDEPAPWAAMNAYPDDLSTDDDAPDGTALPDAALHVTALSHKPATRSRLMRMKERGLFKNG</sequence>
<feature type="compositionally biased region" description="Basic and acidic residues" evidence="1">
    <location>
        <begin position="118"/>
        <end position="132"/>
    </location>
</feature>
<evidence type="ECO:0000313" key="3">
    <source>
        <dbReference type="Proteomes" id="UP001303946"/>
    </source>
</evidence>
<evidence type="ECO:0000256" key="1">
    <source>
        <dbReference type="SAM" id="MobiDB-lite"/>
    </source>
</evidence>